<reference evidence="2 3" key="1">
    <citation type="journal article" date="2024" name="Nat. Commun.">
        <title>Phylogenomics reveals the evolutionary origins of lichenization in chlorophyte algae.</title>
        <authorList>
            <person name="Puginier C."/>
            <person name="Libourel C."/>
            <person name="Otte J."/>
            <person name="Skaloud P."/>
            <person name="Haon M."/>
            <person name="Grisel S."/>
            <person name="Petersen M."/>
            <person name="Berrin J.G."/>
            <person name="Delaux P.M."/>
            <person name="Dal Grande F."/>
            <person name="Keller J."/>
        </authorList>
    </citation>
    <scope>NUCLEOTIDE SEQUENCE [LARGE SCALE GENOMIC DNA]</scope>
    <source>
        <strain evidence="2 3">SAG 216-7</strain>
    </source>
</reference>
<feature type="compositionally biased region" description="Basic and acidic residues" evidence="1">
    <location>
        <begin position="556"/>
        <end position="567"/>
    </location>
</feature>
<feature type="compositionally biased region" description="Low complexity" evidence="1">
    <location>
        <begin position="181"/>
        <end position="192"/>
    </location>
</feature>
<proteinExistence type="predicted"/>
<feature type="region of interest" description="Disordered" evidence="1">
    <location>
        <begin position="645"/>
        <end position="670"/>
    </location>
</feature>
<feature type="region of interest" description="Disordered" evidence="1">
    <location>
        <begin position="545"/>
        <end position="587"/>
    </location>
</feature>
<feature type="region of interest" description="Disordered" evidence="1">
    <location>
        <begin position="470"/>
        <end position="526"/>
    </location>
</feature>
<evidence type="ECO:0000313" key="3">
    <source>
        <dbReference type="Proteomes" id="UP001491310"/>
    </source>
</evidence>
<comment type="caution">
    <text evidence="2">The sequence shown here is derived from an EMBL/GenBank/DDBJ whole genome shotgun (WGS) entry which is preliminary data.</text>
</comment>
<dbReference type="Proteomes" id="UP001491310">
    <property type="component" value="Unassembled WGS sequence"/>
</dbReference>
<feature type="region of interest" description="Disordered" evidence="1">
    <location>
        <begin position="373"/>
        <end position="424"/>
    </location>
</feature>
<feature type="compositionally biased region" description="Polar residues" evidence="1">
    <location>
        <begin position="653"/>
        <end position="667"/>
    </location>
</feature>
<accession>A0ABR2YIS3</accession>
<feature type="compositionally biased region" description="Low complexity" evidence="1">
    <location>
        <begin position="571"/>
        <end position="587"/>
    </location>
</feature>
<feature type="compositionally biased region" description="Basic and acidic residues" evidence="1">
    <location>
        <begin position="397"/>
        <end position="412"/>
    </location>
</feature>
<evidence type="ECO:0000256" key="1">
    <source>
        <dbReference type="SAM" id="MobiDB-lite"/>
    </source>
</evidence>
<keyword evidence="3" id="KW-1185">Reference proteome</keyword>
<feature type="compositionally biased region" description="Polar residues" evidence="1">
    <location>
        <begin position="249"/>
        <end position="260"/>
    </location>
</feature>
<dbReference type="EMBL" id="JALJOT010000010">
    <property type="protein sequence ID" value="KAK9906380.1"/>
    <property type="molecule type" value="Genomic_DNA"/>
</dbReference>
<protein>
    <submittedName>
        <fullName evidence="2">Uncharacterized protein</fullName>
    </submittedName>
</protein>
<sequence>MMGSAAEHAGDAEVDHSFSAGSGDAQDRQLRSILRGDAAPSTSTEKSSPHSNKHSVQGAGPAERSPGSTSARQLASFAFPDGGGLRSALEQLTPAMPARAGGGHAHLTQPPERGGRSRDIVPDSEEEATPPDQDSRHSQPKATAGQHPDQPLSQAADLDSNARQPAAEAIPLCTPRGTQRGASAAASDAPGSAEKERLLALAAAVPAVAAVVALMESQRGSNSPNKRKLPLSRGLPQDPADGCGCGSGSPVSQALSTQSKGGSGNREGGLAALGSQRGGLSQPSPLCPTRLNRDRPADCGSQHDAAPSAPAPKSQPPNEGGAFAARTPSVLGSEPSAGGVKEAAAVGASAAFGGEASAGGLKEAAGMAEACMETREDGQINKRRRTDAGEETLGSHADVRSGHENSLKEHHAASQPSCRVGVREGDDRGELARCAIAPSDSAAREADSDVDIGGPEDIAGLTCSHRIVSQGDRLPTQFPPQDACSQGRLPSQAAETQMGDMHSSEEQDPLCGQPLPPPHLSLGDRAEEFGRTPGALLLQTPMQRSPWATPHFSHPHTTDRCAADPHGSDVPASAAPSSGPPAASLSGQNATMRVLSLDARPSPGWTPGLMCSGVGFHHAAPFCPEAGSCAPDALHRLARRAPLAEATGGPSLHQGSCQPPLMTQSGRLTPFQPGELQEQQLLSQGLHSQAGMDSHHFGTCHSLDGLLYVGSQNSDQVLPLSAQPLPSPPN</sequence>
<organism evidence="2 3">
    <name type="scientific">Coccomyxa subellipsoidea</name>
    <dbReference type="NCBI Taxonomy" id="248742"/>
    <lineage>
        <taxon>Eukaryota</taxon>
        <taxon>Viridiplantae</taxon>
        <taxon>Chlorophyta</taxon>
        <taxon>core chlorophytes</taxon>
        <taxon>Trebouxiophyceae</taxon>
        <taxon>Trebouxiophyceae incertae sedis</taxon>
        <taxon>Coccomyxaceae</taxon>
        <taxon>Coccomyxa</taxon>
    </lineage>
</organism>
<feature type="region of interest" description="Disordered" evidence="1">
    <location>
        <begin position="215"/>
        <end position="344"/>
    </location>
</feature>
<evidence type="ECO:0000313" key="2">
    <source>
        <dbReference type="EMBL" id="KAK9906380.1"/>
    </source>
</evidence>
<feature type="compositionally biased region" description="Polar residues" evidence="1">
    <location>
        <begin position="40"/>
        <end position="50"/>
    </location>
</feature>
<name>A0ABR2YIS3_9CHLO</name>
<gene>
    <name evidence="2" type="ORF">WJX75_000881</name>
</gene>
<feature type="region of interest" description="Disordered" evidence="1">
    <location>
        <begin position="1"/>
        <end position="194"/>
    </location>
</feature>